<dbReference type="OrthoDB" id="440783at2759"/>
<feature type="compositionally biased region" description="Pro residues" evidence="2">
    <location>
        <begin position="212"/>
        <end position="229"/>
    </location>
</feature>
<evidence type="ECO:0000256" key="2">
    <source>
        <dbReference type="SAM" id="MobiDB-lite"/>
    </source>
</evidence>
<evidence type="ECO:0000313" key="4">
    <source>
        <dbReference type="Proteomes" id="UP000186817"/>
    </source>
</evidence>
<reference evidence="3 4" key="1">
    <citation type="submission" date="2016-02" db="EMBL/GenBank/DDBJ databases">
        <title>Genome analysis of coral dinoflagellate symbionts highlights evolutionary adaptations to a symbiotic lifestyle.</title>
        <authorList>
            <person name="Aranda M."/>
            <person name="Li Y."/>
            <person name="Liew Y.J."/>
            <person name="Baumgarten S."/>
            <person name="Simakov O."/>
            <person name="Wilson M."/>
            <person name="Piel J."/>
            <person name="Ashoor H."/>
            <person name="Bougouffa S."/>
            <person name="Bajic V.B."/>
            <person name="Ryu T."/>
            <person name="Ravasi T."/>
            <person name="Bayer T."/>
            <person name="Micklem G."/>
            <person name="Kim H."/>
            <person name="Bhak J."/>
            <person name="Lajeunesse T.C."/>
            <person name="Voolstra C.R."/>
        </authorList>
    </citation>
    <scope>NUCLEOTIDE SEQUENCE [LARGE SCALE GENOMIC DNA]</scope>
    <source>
        <strain evidence="3 4">CCMP2467</strain>
    </source>
</reference>
<gene>
    <name evidence="3" type="ORF">AK812_SmicGene32275</name>
</gene>
<dbReference type="Gene3D" id="1.25.40.10">
    <property type="entry name" value="Tetratricopeptide repeat domain"/>
    <property type="match status" value="1"/>
</dbReference>
<dbReference type="AlphaFoldDB" id="A0A1Q9CUL0"/>
<feature type="repeat" description="TPR" evidence="1">
    <location>
        <begin position="641"/>
        <end position="674"/>
    </location>
</feature>
<evidence type="ECO:0000256" key="1">
    <source>
        <dbReference type="PROSITE-ProRule" id="PRU00339"/>
    </source>
</evidence>
<feature type="compositionally biased region" description="Basic and acidic residues" evidence="2">
    <location>
        <begin position="35"/>
        <end position="58"/>
    </location>
</feature>
<proteinExistence type="predicted"/>
<accession>A0A1Q9CUL0</accession>
<keyword evidence="4" id="KW-1185">Reference proteome</keyword>
<sequence>MLSPPHSPTTRRPRFSDGSPDGWEDRGRRSSGSVDRIDRYRESSRARESSRPPDDSRARKLSLGPAPPRRTLSSSGSFDLSSPKAMEAGAGFSSMSSQWAATAQLFDSSLQNSLCLTPSSCASTTRTAPFRTPTPPPRTRAGAMKGDGNSSDYSDDFEAPAPRPQPPGAPPPPGPTPQPAPRPPGPPVAPPTSSASLAPSLPAAPAASNLPPSMPPPLPPGAPAVPAAPAPARAPLMPEPPAPPTTSPAPPATVPQAPLAPSMPAAPLPPAAPVAPAPPTPPSLSFGTYAGEATRDDESLLRILGEVGPPPPPARSPTASRSPRGSRKSPSRKGDSPEETTKVHVVVQHLAELCEPISMALCLSDFILEKDVKVAGVHLRRGMRLVPWEGLERCQSYASLLHCLEQSTQLTFEWPQVTPPAPDFMFVSYEWICPQFLQRGFDVPQAKALPTLIQVPEASSAVALLRRVIPGIEDFIDGPPRNLWQLSGMDRVPQKLREHILKDFTDWGFPTRSSAGETCRLLAAHLHRPFDLSPLLDVGSLARCPDSAAGVLLRREAGRFIPLREAAEYYGRAALLLTKAEMLQDHERNRAATGLQLERQHLLHEAREALGTALHGLPGRGRKKSKEGPGPERRAGSSSDPRMWYLLGLVMCSLGSESEGRQAYRQALSLLPKGLFAHAVYFNSALIYSRDAMAGNSAAEAAAKRALHEFRRCCRGMLRRG</sequence>
<feature type="compositionally biased region" description="Low complexity" evidence="2">
    <location>
        <begin position="1"/>
        <end position="10"/>
    </location>
</feature>
<organism evidence="3 4">
    <name type="scientific">Symbiodinium microadriaticum</name>
    <name type="common">Dinoflagellate</name>
    <name type="synonym">Zooxanthella microadriatica</name>
    <dbReference type="NCBI Taxonomy" id="2951"/>
    <lineage>
        <taxon>Eukaryota</taxon>
        <taxon>Sar</taxon>
        <taxon>Alveolata</taxon>
        <taxon>Dinophyceae</taxon>
        <taxon>Suessiales</taxon>
        <taxon>Symbiodiniaceae</taxon>
        <taxon>Symbiodinium</taxon>
    </lineage>
</organism>
<feature type="compositionally biased region" description="Pro residues" evidence="2">
    <location>
        <begin position="161"/>
        <end position="190"/>
    </location>
</feature>
<feature type="compositionally biased region" description="Low complexity" evidence="2">
    <location>
        <begin position="254"/>
        <end position="263"/>
    </location>
</feature>
<name>A0A1Q9CUL0_SYMMI</name>
<feature type="compositionally biased region" description="Basic and acidic residues" evidence="2">
    <location>
        <begin position="626"/>
        <end position="635"/>
    </location>
</feature>
<feature type="compositionally biased region" description="Low complexity" evidence="2">
    <location>
        <begin position="191"/>
        <end position="211"/>
    </location>
</feature>
<dbReference type="EMBL" id="LSRX01000908">
    <property type="protein sequence ID" value="OLP86604.1"/>
    <property type="molecule type" value="Genomic_DNA"/>
</dbReference>
<feature type="region of interest" description="Disordered" evidence="2">
    <location>
        <begin position="114"/>
        <end position="290"/>
    </location>
</feature>
<feature type="compositionally biased region" description="Pro residues" evidence="2">
    <location>
        <begin position="237"/>
        <end position="253"/>
    </location>
</feature>
<feature type="region of interest" description="Disordered" evidence="2">
    <location>
        <begin position="1"/>
        <end position="97"/>
    </location>
</feature>
<feature type="region of interest" description="Disordered" evidence="2">
    <location>
        <begin position="303"/>
        <end position="340"/>
    </location>
</feature>
<comment type="caution">
    <text evidence="3">The sequence shown here is derived from an EMBL/GenBank/DDBJ whole genome shotgun (WGS) entry which is preliminary data.</text>
</comment>
<feature type="compositionally biased region" description="Low complexity" evidence="2">
    <location>
        <begin position="73"/>
        <end position="82"/>
    </location>
</feature>
<protein>
    <submittedName>
        <fullName evidence="3">Uncharacterized protein</fullName>
    </submittedName>
</protein>
<dbReference type="PROSITE" id="PS50005">
    <property type="entry name" value="TPR"/>
    <property type="match status" value="1"/>
</dbReference>
<evidence type="ECO:0000313" key="3">
    <source>
        <dbReference type="EMBL" id="OLP86604.1"/>
    </source>
</evidence>
<dbReference type="Proteomes" id="UP000186817">
    <property type="component" value="Unassembled WGS sequence"/>
</dbReference>
<feature type="compositionally biased region" description="Pro residues" evidence="2">
    <location>
        <begin position="264"/>
        <end position="282"/>
    </location>
</feature>
<feature type="compositionally biased region" description="Polar residues" evidence="2">
    <location>
        <begin position="114"/>
        <end position="123"/>
    </location>
</feature>
<dbReference type="InterPro" id="IPR019734">
    <property type="entry name" value="TPR_rpt"/>
</dbReference>
<feature type="region of interest" description="Disordered" evidence="2">
    <location>
        <begin position="614"/>
        <end position="639"/>
    </location>
</feature>
<keyword evidence="1" id="KW-0802">TPR repeat</keyword>
<dbReference type="InterPro" id="IPR011990">
    <property type="entry name" value="TPR-like_helical_dom_sf"/>
</dbReference>